<reference evidence="1" key="1">
    <citation type="submission" date="2021-02" db="EMBL/GenBank/DDBJ databases">
        <title>FDA dAtabase for Regulatory Grade micrObial Sequences (FDA-ARGOS): Supporting development and validation of Infectious Disease Dx tests.</title>
        <authorList>
            <person name="Sproer C."/>
            <person name="Gronow S."/>
            <person name="Severitt S."/>
            <person name="Schroder I."/>
            <person name="Tallon L."/>
            <person name="Sadzewicz L."/>
            <person name="Zhao X."/>
            <person name="Boylan J."/>
            <person name="Ott S."/>
            <person name="Bowen H."/>
            <person name="Vavikolanu K."/>
            <person name="Mehta A."/>
            <person name="Aluvathingal J."/>
            <person name="Nadendla S."/>
            <person name="Lowell S."/>
            <person name="Myers T."/>
            <person name="Yan Y."/>
            <person name="Sichtig H."/>
        </authorList>
    </citation>
    <scope>NUCLEOTIDE SEQUENCE</scope>
    <source>
        <strain evidence="1">FDAARGOS_1191</strain>
    </source>
</reference>
<sequence length="137" mass="16070">MELRIPPWNVFQNEEKFGEVEGYIVDHAAGAGSSKWVKDHALVAYRCKNKNDLMGALVRVDGWDYWLNQDIQKLAPISETEDVPVHYRDWFLHTLLSNSPSLEVYGQCRHHEFRRSYSELMADIDKCRGKSWRVIYP</sequence>
<dbReference type="EMBL" id="CP069534">
    <property type="protein sequence ID" value="QRP70135.1"/>
    <property type="molecule type" value="Genomic_DNA"/>
</dbReference>
<name>A0AAX1L6W2_9CORY</name>
<evidence type="ECO:0000313" key="2">
    <source>
        <dbReference type="Proteomes" id="UP000617681"/>
    </source>
</evidence>
<accession>A0AAX1L6W2</accession>
<organism evidence="1 2">
    <name type="scientific">Corynebacterium glucuronolyticum</name>
    <dbReference type="NCBI Taxonomy" id="39791"/>
    <lineage>
        <taxon>Bacteria</taxon>
        <taxon>Bacillati</taxon>
        <taxon>Actinomycetota</taxon>
        <taxon>Actinomycetes</taxon>
        <taxon>Mycobacteriales</taxon>
        <taxon>Corynebacteriaceae</taxon>
        <taxon>Corynebacterium</taxon>
    </lineage>
</organism>
<evidence type="ECO:0000313" key="1">
    <source>
        <dbReference type="EMBL" id="QRP70135.1"/>
    </source>
</evidence>
<proteinExistence type="predicted"/>
<gene>
    <name evidence="1" type="ORF">I6J21_10170</name>
</gene>
<dbReference type="RefSeq" id="WP_005394243.1">
    <property type="nucleotide sequence ID" value="NZ_CP069534.1"/>
</dbReference>
<dbReference type="AlphaFoldDB" id="A0AAX1L6W2"/>
<protein>
    <submittedName>
        <fullName evidence="1">Uncharacterized protein</fullName>
    </submittedName>
</protein>
<dbReference type="Proteomes" id="UP000617681">
    <property type="component" value="Chromosome"/>
</dbReference>